<dbReference type="InterPro" id="IPR041613">
    <property type="entry name" value="Pept_S41_N"/>
</dbReference>
<accession>A0ABU3U7N6</accession>
<protein>
    <submittedName>
        <fullName evidence="2">S41 family peptidase</fullName>
    </submittedName>
</protein>
<evidence type="ECO:0000259" key="1">
    <source>
        <dbReference type="SMART" id="SM00245"/>
    </source>
</evidence>
<gene>
    <name evidence="2" type="ORF">RXV94_09635</name>
</gene>
<keyword evidence="3" id="KW-1185">Reference proteome</keyword>
<reference evidence="2 3" key="1">
    <citation type="submission" date="2023-10" db="EMBL/GenBank/DDBJ databases">
        <title>Marimonas sp. nov. isolated from tidal mud flat.</title>
        <authorList>
            <person name="Jaincy N.J."/>
            <person name="Srinivasan S."/>
            <person name="Lee S.-S."/>
        </authorList>
    </citation>
    <scope>NUCLEOTIDE SEQUENCE [LARGE SCALE GENOMIC DNA]</scope>
    <source>
        <strain evidence="2 3">MJ-SS3</strain>
    </source>
</reference>
<dbReference type="InterPro" id="IPR005151">
    <property type="entry name" value="Tail-specific_protease"/>
</dbReference>
<sequence>MKNSIRFILLILISALSVSCFEDRDDNGIFASEINDFVWKGMNVWYLYKDNVPDLANNRFSSDEEYANYLNLFSTPEDLFESLIYNRETIDEFSWITDDYIANEQFLNGEGLNNGMAYGLFRFSSEATDLYGYVRYVIPGLDADDKGLKRGDLFYGVDGTQLTINNARSLLSGANYSINLGTYNDNGTPTDYTDDSMIQTAESVSLIGIEHIENPIHINRVINVNGNNVGYLMFNAFNGSSTELNNVFGTFKSAGITDLILDLRYNPGGFTSKAILMASLITGQFTGDVMNTDQYNSEIQAAIENDDPEFLNDRFISSENDMALNSLNLNKVYVLTTGSSASASEFVINSLNPFINVVQIGTNTRGKYQGSFTLYDSPDFTRDNVNPNHTYALQPLTFKYSNIQGNTDFIDGLSPDIEKRERFNNLGVLGDETEPLLAEAIATIAGSGRAVNQKDNDSFLYEFINENDSKFRMLSEKDVPPGMIKRLLFNE</sequence>
<dbReference type="CDD" id="cd07561">
    <property type="entry name" value="Peptidase_S41_CPP_like"/>
    <property type="match status" value="1"/>
</dbReference>
<dbReference type="SMART" id="SM00245">
    <property type="entry name" value="TSPc"/>
    <property type="match status" value="1"/>
</dbReference>
<proteinExistence type="predicted"/>
<dbReference type="RefSeq" id="WP_316662454.1">
    <property type="nucleotide sequence ID" value="NZ_JAWHTF010000005.1"/>
</dbReference>
<dbReference type="PANTHER" id="PTHR32060:SF30">
    <property type="entry name" value="CARBOXY-TERMINAL PROCESSING PROTEASE CTPA"/>
    <property type="match status" value="1"/>
</dbReference>
<dbReference type="Proteomes" id="UP001268651">
    <property type="component" value="Unassembled WGS sequence"/>
</dbReference>
<dbReference type="Gene3D" id="3.30.750.170">
    <property type="match status" value="1"/>
</dbReference>
<dbReference type="Pfam" id="PF18294">
    <property type="entry name" value="Pept_S41_N"/>
    <property type="match status" value="1"/>
</dbReference>
<dbReference type="Gene3D" id="2.30.42.10">
    <property type="match status" value="1"/>
</dbReference>
<dbReference type="InterPro" id="IPR029045">
    <property type="entry name" value="ClpP/crotonase-like_dom_sf"/>
</dbReference>
<dbReference type="EMBL" id="JAWHTF010000005">
    <property type="protein sequence ID" value="MDU8886420.1"/>
    <property type="molecule type" value="Genomic_DNA"/>
</dbReference>
<dbReference type="Gene3D" id="3.90.226.10">
    <property type="entry name" value="2-enoyl-CoA Hydratase, Chain A, domain 1"/>
    <property type="match status" value="1"/>
</dbReference>
<organism evidence="2 3">
    <name type="scientific">Gilvirhabdus luticola</name>
    <dbReference type="NCBI Taxonomy" id="3079858"/>
    <lineage>
        <taxon>Bacteria</taxon>
        <taxon>Pseudomonadati</taxon>
        <taxon>Bacteroidota</taxon>
        <taxon>Flavobacteriia</taxon>
        <taxon>Flavobacteriales</taxon>
        <taxon>Flavobacteriaceae</taxon>
        <taxon>Gilvirhabdus</taxon>
    </lineage>
</organism>
<name>A0ABU3U7N6_9FLAO</name>
<evidence type="ECO:0000313" key="3">
    <source>
        <dbReference type="Proteomes" id="UP001268651"/>
    </source>
</evidence>
<dbReference type="PROSITE" id="PS51257">
    <property type="entry name" value="PROKAR_LIPOPROTEIN"/>
    <property type="match status" value="1"/>
</dbReference>
<comment type="caution">
    <text evidence="2">The sequence shown here is derived from an EMBL/GenBank/DDBJ whole genome shotgun (WGS) entry which is preliminary data.</text>
</comment>
<dbReference type="PANTHER" id="PTHR32060">
    <property type="entry name" value="TAIL-SPECIFIC PROTEASE"/>
    <property type="match status" value="1"/>
</dbReference>
<dbReference type="SUPFAM" id="SSF52096">
    <property type="entry name" value="ClpP/crotonase"/>
    <property type="match status" value="1"/>
</dbReference>
<dbReference type="Pfam" id="PF03572">
    <property type="entry name" value="Peptidase_S41"/>
    <property type="match status" value="1"/>
</dbReference>
<evidence type="ECO:0000313" key="2">
    <source>
        <dbReference type="EMBL" id="MDU8886420.1"/>
    </source>
</evidence>
<dbReference type="InterPro" id="IPR036034">
    <property type="entry name" value="PDZ_sf"/>
</dbReference>
<feature type="domain" description="Tail specific protease" evidence="1">
    <location>
        <begin position="199"/>
        <end position="420"/>
    </location>
</feature>